<dbReference type="Pfam" id="PF14659">
    <property type="entry name" value="Phage_int_SAM_3"/>
    <property type="match status" value="1"/>
</dbReference>
<keyword evidence="1" id="KW-0229">DNA integration</keyword>
<dbReference type="Proteomes" id="UP000654345">
    <property type="component" value="Unassembled WGS sequence"/>
</dbReference>
<dbReference type="InterPro" id="IPR002104">
    <property type="entry name" value="Integrase_catalytic"/>
</dbReference>
<evidence type="ECO:0000313" key="7">
    <source>
        <dbReference type="EMBL" id="GHO59168.1"/>
    </source>
</evidence>
<keyword evidence="8" id="KW-1185">Reference proteome</keyword>
<proteinExistence type="predicted"/>
<dbReference type="InterPro" id="IPR044068">
    <property type="entry name" value="CB"/>
</dbReference>
<dbReference type="InterPro" id="IPR013762">
    <property type="entry name" value="Integrase-like_cat_sf"/>
</dbReference>
<dbReference type="PANTHER" id="PTHR30349">
    <property type="entry name" value="PHAGE INTEGRASE-RELATED"/>
    <property type="match status" value="1"/>
</dbReference>
<evidence type="ECO:0000256" key="2">
    <source>
        <dbReference type="ARBA" id="ARBA00023125"/>
    </source>
</evidence>
<dbReference type="PANTHER" id="PTHR30349:SF91">
    <property type="entry name" value="INTA PROTEIN"/>
    <property type="match status" value="1"/>
</dbReference>
<gene>
    <name evidence="7" type="ORF">KSB_76430</name>
</gene>
<dbReference type="SUPFAM" id="SSF56349">
    <property type="entry name" value="DNA breaking-rejoining enzymes"/>
    <property type="match status" value="1"/>
</dbReference>
<evidence type="ECO:0000259" key="6">
    <source>
        <dbReference type="PROSITE" id="PS51900"/>
    </source>
</evidence>
<evidence type="ECO:0000256" key="3">
    <source>
        <dbReference type="ARBA" id="ARBA00023172"/>
    </source>
</evidence>
<dbReference type="CDD" id="cd01189">
    <property type="entry name" value="INT_ICEBs1_C_like"/>
    <property type="match status" value="1"/>
</dbReference>
<keyword evidence="3" id="KW-0233">DNA recombination</keyword>
<dbReference type="Gene3D" id="1.10.150.130">
    <property type="match status" value="1"/>
</dbReference>
<dbReference type="EMBL" id="BNJG01000003">
    <property type="protein sequence ID" value="GHO59168.1"/>
    <property type="molecule type" value="Genomic_DNA"/>
</dbReference>
<dbReference type="InterPro" id="IPR050090">
    <property type="entry name" value="Tyrosine_recombinase_XerCD"/>
</dbReference>
<dbReference type="PROSITE" id="PS51900">
    <property type="entry name" value="CB"/>
    <property type="match status" value="1"/>
</dbReference>
<dbReference type="Gene3D" id="1.10.443.10">
    <property type="entry name" value="Intergrase catalytic core"/>
    <property type="match status" value="1"/>
</dbReference>
<dbReference type="InterPro" id="IPR004107">
    <property type="entry name" value="Integrase_SAM-like_N"/>
</dbReference>
<keyword evidence="2 4" id="KW-0238">DNA-binding</keyword>
<evidence type="ECO:0000256" key="1">
    <source>
        <dbReference type="ARBA" id="ARBA00022908"/>
    </source>
</evidence>
<evidence type="ECO:0000313" key="8">
    <source>
        <dbReference type="Proteomes" id="UP000654345"/>
    </source>
</evidence>
<organism evidence="7 8">
    <name type="scientific">Ktedonobacter robiniae</name>
    <dbReference type="NCBI Taxonomy" id="2778365"/>
    <lineage>
        <taxon>Bacteria</taxon>
        <taxon>Bacillati</taxon>
        <taxon>Chloroflexota</taxon>
        <taxon>Ktedonobacteria</taxon>
        <taxon>Ktedonobacterales</taxon>
        <taxon>Ktedonobacteraceae</taxon>
        <taxon>Ktedonobacter</taxon>
    </lineage>
</organism>
<protein>
    <submittedName>
        <fullName evidence="7">Site-specific integrase</fullName>
    </submittedName>
</protein>
<feature type="domain" description="Tyr recombinase" evidence="5">
    <location>
        <begin position="168"/>
        <end position="370"/>
    </location>
</feature>
<reference evidence="7 8" key="1">
    <citation type="journal article" date="2021" name="Int. J. Syst. Evol. Microbiol.">
        <title>Reticulibacter mediterranei gen. nov., sp. nov., within the new family Reticulibacteraceae fam. nov., and Ktedonospora formicarum gen. nov., sp. nov., Ktedonobacter robiniae sp. nov., Dictyobacter formicarum sp. nov. and Dictyobacter arantiisoli sp. nov., belonging to the class Ktedonobacteria.</title>
        <authorList>
            <person name="Yabe S."/>
            <person name="Zheng Y."/>
            <person name="Wang C.M."/>
            <person name="Sakai Y."/>
            <person name="Abe K."/>
            <person name="Yokota A."/>
            <person name="Donadio S."/>
            <person name="Cavaletti L."/>
            <person name="Monciardini P."/>
        </authorList>
    </citation>
    <scope>NUCLEOTIDE SEQUENCE [LARGE SCALE GENOMIC DNA]</scope>
    <source>
        <strain evidence="7 8">SOSP1-30</strain>
    </source>
</reference>
<dbReference type="PROSITE" id="PS51898">
    <property type="entry name" value="TYR_RECOMBINASE"/>
    <property type="match status" value="1"/>
</dbReference>
<feature type="domain" description="Core-binding (CB)" evidence="6">
    <location>
        <begin position="66"/>
        <end position="147"/>
    </location>
</feature>
<accession>A0ABQ3V2G1</accession>
<comment type="caution">
    <text evidence="7">The sequence shown here is derived from an EMBL/GenBank/DDBJ whole genome shotgun (WGS) entry which is preliminary data.</text>
</comment>
<dbReference type="InterPro" id="IPR011010">
    <property type="entry name" value="DNA_brk_join_enz"/>
</dbReference>
<dbReference type="InterPro" id="IPR010998">
    <property type="entry name" value="Integrase_recombinase_N"/>
</dbReference>
<dbReference type="Pfam" id="PF00589">
    <property type="entry name" value="Phage_integrase"/>
    <property type="match status" value="1"/>
</dbReference>
<evidence type="ECO:0000256" key="4">
    <source>
        <dbReference type="PROSITE-ProRule" id="PRU01248"/>
    </source>
</evidence>
<dbReference type="RefSeq" id="WP_201375376.1">
    <property type="nucleotide sequence ID" value="NZ_BNJG01000003.1"/>
</dbReference>
<sequence>MAKMTKRRDYGEGSVYRRSDGRYAATVRINGKRITRYAKDEKAANALRKQLLKEAEQGLNLQAPKYTVKEYLEYWLEVHRPTIRATTYVSYSFRILQLGEVFGRTKLRDLKADKIQLSYGKMLEAGVAASTIRLNHRILKKALRDAVSWGYLIANPALGVTPPKEGKREYPILTLDESAKLLAVAEGHYIRPLLALTLATGMRKGEILGLRWSAIDFEAQTLYVNVSASYIKVNGIGLVVENEPKTASGRRTISLPDFVIEELRRHKIQQAEVRKKAGLSWVDKGLVFTNVNGNYISASTVKDCLSHFLEKAGLPRMRFHDLRHSLASILLAINVHPKVVQEILGHSSVAITMNIYSHLLPSMHTAAIQDLDRQFKQAQGD</sequence>
<evidence type="ECO:0000259" key="5">
    <source>
        <dbReference type="PROSITE" id="PS51898"/>
    </source>
</evidence>
<name>A0ABQ3V2G1_9CHLR</name>